<dbReference type="Gene3D" id="2.60.120.380">
    <property type="match status" value="1"/>
</dbReference>
<comment type="caution">
    <text evidence="2">The sequence shown here is derived from an EMBL/GenBank/DDBJ whole genome shotgun (WGS) entry which is preliminary data.</text>
</comment>
<keyword evidence="3" id="KW-1185">Reference proteome</keyword>
<dbReference type="SUPFAM" id="SSF53474">
    <property type="entry name" value="alpha/beta-Hydrolases"/>
    <property type="match status" value="1"/>
</dbReference>
<feature type="region of interest" description="Disordered" evidence="1">
    <location>
        <begin position="327"/>
        <end position="350"/>
    </location>
</feature>
<dbReference type="AlphaFoldDB" id="A0ABD5NTA1"/>
<dbReference type="RefSeq" id="WP_256532398.1">
    <property type="nucleotide sequence ID" value="NZ_CP101824.1"/>
</dbReference>
<name>A0ABD5NTA1_9EURY</name>
<gene>
    <name evidence="2" type="ORF">ACFOUR_17285</name>
</gene>
<protein>
    <recommendedName>
        <fullName evidence="4">Serine aminopeptidase S33 domain-containing protein</fullName>
    </recommendedName>
</protein>
<reference evidence="2 3" key="1">
    <citation type="journal article" date="2019" name="Int. J. Syst. Evol. Microbiol.">
        <title>The Global Catalogue of Microorganisms (GCM) 10K type strain sequencing project: providing services to taxonomists for standard genome sequencing and annotation.</title>
        <authorList>
            <consortium name="The Broad Institute Genomics Platform"/>
            <consortium name="The Broad Institute Genome Sequencing Center for Infectious Disease"/>
            <person name="Wu L."/>
            <person name="Ma J."/>
        </authorList>
    </citation>
    <scope>NUCLEOTIDE SEQUENCE [LARGE SCALE GENOMIC DNA]</scope>
    <source>
        <strain evidence="2 3">IBRC-M 10256</strain>
    </source>
</reference>
<organism evidence="2 3">
    <name type="scientific">Halovivax cerinus</name>
    <dbReference type="NCBI Taxonomy" id="1487865"/>
    <lineage>
        <taxon>Archaea</taxon>
        <taxon>Methanobacteriati</taxon>
        <taxon>Methanobacteriota</taxon>
        <taxon>Stenosarchaea group</taxon>
        <taxon>Halobacteria</taxon>
        <taxon>Halobacteriales</taxon>
        <taxon>Natrialbaceae</taxon>
        <taxon>Halovivax</taxon>
    </lineage>
</organism>
<feature type="region of interest" description="Disordered" evidence="1">
    <location>
        <begin position="1"/>
        <end position="22"/>
    </location>
</feature>
<dbReference type="InterPro" id="IPR006311">
    <property type="entry name" value="TAT_signal"/>
</dbReference>
<dbReference type="EMBL" id="JBHSAQ010000016">
    <property type="protein sequence ID" value="MFC3960117.1"/>
    <property type="molecule type" value="Genomic_DNA"/>
</dbReference>
<dbReference type="InterPro" id="IPR029058">
    <property type="entry name" value="AB_hydrolase_fold"/>
</dbReference>
<feature type="compositionally biased region" description="Basic and acidic residues" evidence="1">
    <location>
        <begin position="327"/>
        <end position="339"/>
    </location>
</feature>
<evidence type="ECO:0000256" key="1">
    <source>
        <dbReference type="SAM" id="MobiDB-lite"/>
    </source>
</evidence>
<dbReference type="Gene3D" id="3.40.50.1820">
    <property type="entry name" value="alpha/beta hydrolase"/>
    <property type="match status" value="1"/>
</dbReference>
<evidence type="ECO:0000313" key="2">
    <source>
        <dbReference type="EMBL" id="MFC3960117.1"/>
    </source>
</evidence>
<dbReference type="GeneID" id="73901479"/>
<dbReference type="PROSITE" id="PS51318">
    <property type="entry name" value="TAT"/>
    <property type="match status" value="1"/>
</dbReference>
<accession>A0ABD5NTA1</accession>
<evidence type="ECO:0008006" key="4">
    <source>
        <dbReference type="Google" id="ProtNLM"/>
    </source>
</evidence>
<evidence type="ECO:0000313" key="3">
    <source>
        <dbReference type="Proteomes" id="UP001595846"/>
    </source>
</evidence>
<sequence length="380" mass="39893">MIRQRRTDESANADEPTGPLTRRGVLRAASVTVAATSIAGVAPAETGSRTAEIEEIDFRDGTPPVSDGPQGRDEVVFHAHGYTQSGNSVGIAETFRSTARDQGYDGTVAAITWDDSGLPGWAEESARDTGPMVADWLDSFRAENPETTIRLLGFSMGGIVTMETVAAIDGSFTVANADMIGSYEYADAPCQGVGYYEAIANSCGGMYNYWSANDGLARLGAGGASCASAETPENYADVDVTDAVGGHLEYQSSPGCVQSILDNYGDDGGGDCGGETETTTEQGFLAWWNGSDTATYSTTTDAPCGIEIELTSPSAVAEFDLFVTYDGREPTRDDYDDRSAGAGSDETVQASLDGATDLGLLVDAEEGWGEYSLTITERGQ</sequence>
<dbReference type="Proteomes" id="UP001595846">
    <property type="component" value="Unassembled WGS sequence"/>
</dbReference>
<proteinExistence type="predicted"/>